<dbReference type="EMBL" id="WTPW01000108">
    <property type="protein sequence ID" value="KAF0547093.1"/>
    <property type="molecule type" value="Genomic_DNA"/>
</dbReference>
<evidence type="ECO:0000313" key="2">
    <source>
        <dbReference type="EMBL" id="KAF0547093.1"/>
    </source>
</evidence>
<feature type="domain" description="Serine aminopeptidase S33" evidence="1">
    <location>
        <begin position="40"/>
        <end position="286"/>
    </location>
</feature>
<gene>
    <name evidence="2" type="ORF">F8M41_000880</name>
</gene>
<organism evidence="2 3">
    <name type="scientific">Gigaspora margarita</name>
    <dbReference type="NCBI Taxonomy" id="4874"/>
    <lineage>
        <taxon>Eukaryota</taxon>
        <taxon>Fungi</taxon>
        <taxon>Fungi incertae sedis</taxon>
        <taxon>Mucoromycota</taxon>
        <taxon>Glomeromycotina</taxon>
        <taxon>Glomeromycetes</taxon>
        <taxon>Diversisporales</taxon>
        <taxon>Gigasporaceae</taxon>
        <taxon>Gigaspora</taxon>
    </lineage>
</organism>
<proteinExistence type="predicted"/>
<protein>
    <submittedName>
        <fullName evidence="2">Alpha/beta-hydrolase</fullName>
    </submittedName>
</protein>
<dbReference type="GO" id="GO:0016787">
    <property type="term" value="F:hydrolase activity"/>
    <property type="evidence" value="ECO:0007669"/>
    <property type="project" value="UniProtKB-KW"/>
</dbReference>
<keyword evidence="3" id="KW-1185">Reference proteome</keyword>
<dbReference type="InterPro" id="IPR029058">
    <property type="entry name" value="AB_hydrolase_fold"/>
</dbReference>
<dbReference type="Proteomes" id="UP000439903">
    <property type="component" value="Unassembled WGS sequence"/>
</dbReference>
<dbReference type="SUPFAM" id="SSF53474">
    <property type="entry name" value="alpha/beta-Hydrolases"/>
    <property type="match status" value="1"/>
</dbReference>
<keyword evidence="2" id="KW-0378">Hydrolase</keyword>
<reference evidence="2 3" key="1">
    <citation type="journal article" date="2019" name="Environ. Microbiol.">
        <title>At the nexus of three kingdoms: the genome of the mycorrhizal fungus Gigaspora margarita provides insights into plant, endobacterial and fungal interactions.</title>
        <authorList>
            <person name="Venice F."/>
            <person name="Ghignone S."/>
            <person name="Salvioli di Fossalunga A."/>
            <person name="Amselem J."/>
            <person name="Novero M."/>
            <person name="Xianan X."/>
            <person name="Sedzielewska Toro K."/>
            <person name="Morin E."/>
            <person name="Lipzen A."/>
            <person name="Grigoriev I.V."/>
            <person name="Henrissat B."/>
            <person name="Martin F.M."/>
            <person name="Bonfante P."/>
        </authorList>
    </citation>
    <scope>NUCLEOTIDE SEQUENCE [LARGE SCALE GENOMIC DNA]</scope>
    <source>
        <strain evidence="2 3">BEG34</strain>
    </source>
</reference>
<evidence type="ECO:0000313" key="3">
    <source>
        <dbReference type="Proteomes" id="UP000439903"/>
    </source>
</evidence>
<dbReference type="InterPro" id="IPR022742">
    <property type="entry name" value="Hydrolase_4"/>
</dbReference>
<name>A0A8H4ESR8_GIGMA</name>
<dbReference type="PANTHER" id="PTHR11614">
    <property type="entry name" value="PHOSPHOLIPASE-RELATED"/>
    <property type="match status" value="1"/>
</dbReference>
<dbReference type="AlphaFoldDB" id="A0A8H4ESR8"/>
<dbReference type="Gene3D" id="3.40.50.1820">
    <property type="entry name" value="alpha/beta hydrolase"/>
    <property type="match status" value="1"/>
</dbReference>
<sequence>MSKQFVDLSVDPSVKVIEGQFKTSDGVILYTRTWKAVSDKPIATVVFIHGFAEYVKRYNHVFDKFARENIEVYAYDQRGCGQTTELNKNMALGNSGGWIVTQKDITEALRSQRKEGIPQYLVGHSMGGGLTLRYACEGDERLNIAGYISASPWLRLSPQTLNLIRCLALPIISTASMFLPNLTVDGRVDANYISRDPDQAKKYSEDYFIQEASTHATLLTLGDINTGGELVLEKEYKNMVSPIYLAHGSADPITDPNASKQFIQKIKADNVMFREWEGRYHEMHNDYGNTEVVQSYVKWILEHVNSAST</sequence>
<dbReference type="InterPro" id="IPR051044">
    <property type="entry name" value="MAG_DAG_Lipase"/>
</dbReference>
<comment type="caution">
    <text evidence="2">The sequence shown here is derived from an EMBL/GenBank/DDBJ whole genome shotgun (WGS) entry which is preliminary data.</text>
</comment>
<dbReference type="Pfam" id="PF12146">
    <property type="entry name" value="Hydrolase_4"/>
    <property type="match status" value="1"/>
</dbReference>
<dbReference type="OrthoDB" id="10249433at2759"/>
<accession>A0A8H4ESR8</accession>
<evidence type="ECO:0000259" key="1">
    <source>
        <dbReference type="Pfam" id="PF12146"/>
    </source>
</evidence>